<sequence>MGARVRLTARGAIALIFVVTLVACVTGAPAVIGIAFIAACVTAVLFINPRQLLTLVVTPPLIYFIAMLVNELLRSLGAASFLQAFGLGMFTSLSGGAPWLFAGTALVLVLAWFRGLPANVRALRDELRAAKAPRGERPSRPRRPGDRPRPGRTGRDGGPGMPRPRRTGPDGYAPEPEGYFEPRVYGKPRGDRSARTGEELGQQGA</sequence>
<evidence type="ECO:0000256" key="2">
    <source>
        <dbReference type="SAM" id="Phobius"/>
    </source>
</evidence>
<feature type="region of interest" description="Disordered" evidence="1">
    <location>
        <begin position="130"/>
        <end position="205"/>
    </location>
</feature>
<dbReference type="Proteomes" id="UP000319213">
    <property type="component" value="Unassembled WGS sequence"/>
</dbReference>
<name>A0A543IT13_9ACTN</name>
<feature type="compositionally biased region" description="Basic and acidic residues" evidence="1">
    <location>
        <begin position="130"/>
        <end position="155"/>
    </location>
</feature>
<dbReference type="OrthoDB" id="3477680at2"/>
<organism evidence="4 5">
    <name type="scientific">Thermopolyspora flexuosa</name>
    <dbReference type="NCBI Taxonomy" id="103836"/>
    <lineage>
        <taxon>Bacteria</taxon>
        <taxon>Bacillati</taxon>
        <taxon>Actinomycetota</taxon>
        <taxon>Actinomycetes</taxon>
        <taxon>Streptosporangiales</taxon>
        <taxon>Streptosporangiaceae</taxon>
        <taxon>Thermopolyspora</taxon>
    </lineage>
</organism>
<dbReference type="RefSeq" id="WP_142257975.1">
    <property type="nucleotide sequence ID" value="NZ_BMPV01000004.1"/>
</dbReference>
<feature type="transmembrane region" description="Helical" evidence="2">
    <location>
        <begin position="12"/>
        <end position="45"/>
    </location>
</feature>
<comment type="caution">
    <text evidence="4">The sequence shown here is derived from an EMBL/GenBank/DDBJ whole genome shotgun (WGS) entry which is preliminary data.</text>
</comment>
<reference evidence="4 5" key="1">
    <citation type="submission" date="2019-06" db="EMBL/GenBank/DDBJ databases">
        <title>Sequencing the genomes of 1000 actinobacteria strains.</title>
        <authorList>
            <person name="Klenk H.-P."/>
        </authorList>
    </citation>
    <scope>NUCLEOTIDE SEQUENCE [LARGE SCALE GENOMIC DNA]</scope>
    <source>
        <strain evidence="4 5">DSM 43186</strain>
    </source>
</reference>
<accession>A0A543IT13</accession>
<evidence type="ECO:0000313" key="4">
    <source>
        <dbReference type="EMBL" id="TQM73697.1"/>
    </source>
</evidence>
<keyword evidence="2" id="KW-1133">Transmembrane helix</keyword>
<feature type="domain" description="DUF6542" evidence="3">
    <location>
        <begin position="6"/>
        <end position="117"/>
    </location>
</feature>
<keyword evidence="2" id="KW-0472">Membrane</keyword>
<evidence type="ECO:0000256" key="1">
    <source>
        <dbReference type="SAM" id="MobiDB-lite"/>
    </source>
</evidence>
<evidence type="ECO:0000313" key="5">
    <source>
        <dbReference type="Proteomes" id="UP000319213"/>
    </source>
</evidence>
<dbReference type="AlphaFoldDB" id="A0A543IT13"/>
<proteinExistence type="predicted"/>
<dbReference type="PROSITE" id="PS51257">
    <property type="entry name" value="PROKAR_LIPOPROTEIN"/>
    <property type="match status" value="1"/>
</dbReference>
<keyword evidence="2" id="KW-0812">Transmembrane</keyword>
<dbReference type="InterPro" id="IPR046672">
    <property type="entry name" value="DUF6542"/>
</dbReference>
<evidence type="ECO:0000259" key="3">
    <source>
        <dbReference type="Pfam" id="PF20177"/>
    </source>
</evidence>
<protein>
    <recommendedName>
        <fullName evidence="3">DUF6542 domain-containing protein</fullName>
    </recommendedName>
</protein>
<gene>
    <name evidence="4" type="ORF">FHX40_0350</name>
</gene>
<keyword evidence="5" id="KW-1185">Reference proteome</keyword>
<dbReference type="Pfam" id="PF20177">
    <property type="entry name" value="DUF6542"/>
    <property type="match status" value="1"/>
</dbReference>
<feature type="transmembrane region" description="Helical" evidence="2">
    <location>
        <begin position="51"/>
        <end position="69"/>
    </location>
</feature>
<feature type="compositionally biased region" description="Basic and acidic residues" evidence="1">
    <location>
        <begin position="188"/>
        <end position="198"/>
    </location>
</feature>
<dbReference type="EMBL" id="VFPQ01000001">
    <property type="protein sequence ID" value="TQM73697.1"/>
    <property type="molecule type" value="Genomic_DNA"/>
</dbReference>